<gene>
    <name evidence="2" type="ORF">DUNSADRAFT_8117</name>
</gene>
<evidence type="ECO:0000313" key="3">
    <source>
        <dbReference type="Proteomes" id="UP000815325"/>
    </source>
</evidence>
<dbReference type="PROSITE" id="PS50250">
    <property type="entry name" value="PCI"/>
    <property type="match status" value="1"/>
</dbReference>
<dbReference type="InterPro" id="IPR036390">
    <property type="entry name" value="WH_DNA-bd_sf"/>
</dbReference>
<evidence type="ECO:0000259" key="1">
    <source>
        <dbReference type="PROSITE" id="PS50250"/>
    </source>
</evidence>
<name>A0ABQ7FSZ2_DUNSA</name>
<dbReference type="Gene3D" id="1.25.40.570">
    <property type="match status" value="1"/>
</dbReference>
<protein>
    <recommendedName>
        <fullName evidence="1">PCI domain-containing protein</fullName>
    </recommendedName>
</protein>
<keyword evidence="3" id="KW-1185">Reference proteome</keyword>
<organism evidence="2 3">
    <name type="scientific">Dunaliella salina</name>
    <name type="common">Green alga</name>
    <name type="synonym">Protococcus salinus</name>
    <dbReference type="NCBI Taxonomy" id="3046"/>
    <lineage>
        <taxon>Eukaryota</taxon>
        <taxon>Viridiplantae</taxon>
        <taxon>Chlorophyta</taxon>
        <taxon>core chlorophytes</taxon>
        <taxon>Chlorophyceae</taxon>
        <taxon>CS clade</taxon>
        <taxon>Chlamydomonadales</taxon>
        <taxon>Dunaliellaceae</taxon>
        <taxon>Dunaliella</taxon>
    </lineage>
</organism>
<dbReference type="InterPro" id="IPR050871">
    <property type="entry name" value="26S_Proteasome/COP9_Components"/>
</dbReference>
<dbReference type="Pfam" id="PF01399">
    <property type="entry name" value="PCI"/>
    <property type="match status" value="1"/>
</dbReference>
<dbReference type="SUPFAM" id="SSF46785">
    <property type="entry name" value="Winged helix' DNA-binding domain"/>
    <property type="match status" value="1"/>
</dbReference>
<dbReference type="EMBL" id="MU072381">
    <property type="protein sequence ID" value="KAF5825616.1"/>
    <property type="molecule type" value="Genomic_DNA"/>
</dbReference>
<dbReference type="SMART" id="SM00088">
    <property type="entry name" value="PINT"/>
    <property type="match status" value="1"/>
</dbReference>
<sequence length="73" mass="8538">MDDNFIRDYVEDLLKKIRTQVLLKLIQPYTRVRIPFISQRLNIPEKDVEALLVTLILDNRVSGHIDQVCEVAC</sequence>
<feature type="domain" description="PCI" evidence="1">
    <location>
        <begin position="1"/>
        <end position="73"/>
    </location>
</feature>
<accession>A0ABQ7FSZ2</accession>
<comment type="caution">
    <text evidence="2">The sequence shown here is derived from an EMBL/GenBank/DDBJ whole genome shotgun (WGS) entry which is preliminary data.</text>
</comment>
<reference evidence="2" key="1">
    <citation type="submission" date="2017-08" db="EMBL/GenBank/DDBJ databases">
        <authorList>
            <person name="Polle J.E."/>
            <person name="Barry K."/>
            <person name="Cushman J."/>
            <person name="Schmutz J."/>
            <person name="Tran D."/>
            <person name="Hathwaick L.T."/>
            <person name="Yim W.C."/>
            <person name="Jenkins J."/>
            <person name="Mckie-Krisberg Z.M."/>
            <person name="Prochnik S."/>
            <person name="Lindquist E."/>
            <person name="Dockter R.B."/>
            <person name="Adam C."/>
            <person name="Molina H."/>
            <person name="Bunkerborg J."/>
            <person name="Jin E."/>
            <person name="Buchheim M."/>
            <person name="Magnuson J."/>
        </authorList>
    </citation>
    <scope>NUCLEOTIDE SEQUENCE</scope>
    <source>
        <strain evidence="2">CCAP 19/18</strain>
    </source>
</reference>
<proteinExistence type="predicted"/>
<dbReference type="Proteomes" id="UP000815325">
    <property type="component" value="Unassembled WGS sequence"/>
</dbReference>
<dbReference type="PANTHER" id="PTHR10678">
    <property type="entry name" value="26S PROTEASOME NON-ATPASE REGULATORY SUBUNIT 11/COP9 SIGNALOSOME COMPLEX SUBUNIT 2"/>
    <property type="match status" value="1"/>
</dbReference>
<dbReference type="InterPro" id="IPR000717">
    <property type="entry name" value="PCI_dom"/>
</dbReference>
<evidence type="ECO:0000313" key="2">
    <source>
        <dbReference type="EMBL" id="KAF5825616.1"/>
    </source>
</evidence>